<feature type="region of interest" description="Disordered" evidence="1">
    <location>
        <begin position="348"/>
        <end position="372"/>
    </location>
</feature>
<gene>
    <name evidence="2" type="ORF">D8I35_03715</name>
</gene>
<comment type="caution">
    <text evidence="2">The sequence shown here is derived from an EMBL/GenBank/DDBJ whole genome shotgun (WGS) entry which is preliminary data.</text>
</comment>
<protein>
    <submittedName>
        <fullName evidence="2">TIGR03761 family integrating conjugative element protein</fullName>
    </submittedName>
</protein>
<dbReference type="Proteomes" id="UP000278006">
    <property type="component" value="Unassembled WGS sequence"/>
</dbReference>
<accession>A0A3M6QYZ2</accession>
<evidence type="ECO:0000256" key="1">
    <source>
        <dbReference type="SAM" id="MobiDB-lite"/>
    </source>
</evidence>
<dbReference type="OrthoDB" id="8524550at2"/>
<dbReference type="AlphaFoldDB" id="A0A3M6QYZ2"/>
<sequence>MATKEKRLSDIDIAKGLSARIEFLTADNSPFSDGYSIEEEEKFLQSAEIAEDDPLYDRVIELEDRKERLEQMRAEHAARKGADVLVKPSEAAALGELGRLVDEGVDKMELHTIEAVRMFMGRRRAPGSEAAPIIGGRRVAAALRNLWLLTANDNPYADWALVRHEHSMEDLRKLVVEETRRGEELLGASRSRGISFAIVRSEKPASVNLGFGSPYGYEVAPLIADFDLFVRVMKTLERKSLKTDEEVRALIARVTRLIRGTWNSTERFSTWLTRQEIVALSRRDFAVRDADEAAAKRVEFVTQVFGVVQASIFTTELAPSHSRRRFSISPEERRLLLEIGARLAAGEQEAASVADGDDAGAGRDGQESAAMA</sequence>
<organism evidence="2 3">
    <name type="scientific">Corticibacter populi</name>
    <dbReference type="NCBI Taxonomy" id="1550736"/>
    <lineage>
        <taxon>Bacteria</taxon>
        <taxon>Pseudomonadati</taxon>
        <taxon>Pseudomonadota</taxon>
        <taxon>Betaproteobacteria</taxon>
        <taxon>Burkholderiales</taxon>
        <taxon>Comamonadaceae</taxon>
        <taxon>Corticibacter</taxon>
    </lineage>
</organism>
<evidence type="ECO:0000313" key="2">
    <source>
        <dbReference type="EMBL" id="RMX08227.1"/>
    </source>
</evidence>
<proteinExistence type="predicted"/>
<dbReference type="EMBL" id="RDQO01000001">
    <property type="protein sequence ID" value="RMX08227.1"/>
    <property type="molecule type" value="Genomic_DNA"/>
</dbReference>
<dbReference type="RefSeq" id="WP_122226351.1">
    <property type="nucleotide sequence ID" value="NZ_RDQO01000001.1"/>
</dbReference>
<reference evidence="2 3" key="1">
    <citation type="submission" date="2018-10" db="EMBL/GenBank/DDBJ databases">
        <title>Draft genome of Cortibacter populi DSM10536.</title>
        <authorList>
            <person name="Bernier A.-M."/>
            <person name="Bernard K."/>
        </authorList>
    </citation>
    <scope>NUCLEOTIDE SEQUENCE [LARGE SCALE GENOMIC DNA]</scope>
    <source>
        <strain evidence="2 3">DSM 105136</strain>
    </source>
</reference>
<dbReference type="Pfam" id="PF08900">
    <property type="entry name" value="AcaB"/>
    <property type="match status" value="1"/>
</dbReference>
<dbReference type="NCBIfam" id="TIGR03761">
    <property type="entry name" value="ICE_PFL4669"/>
    <property type="match status" value="1"/>
</dbReference>
<evidence type="ECO:0000313" key="3">
    <source>
        <dbReference type="Proteomes" id="UP000278006"/>
    </source>
</evidence>
<keyword evidence="3" id="KW-1185">Reference proteome</keyword>
<dbReference type="InterPro" id="IPR014996">
    <property type="entry name" value="AcaB"/>
</dbReference>
<name>A0A3M6QYZ2_9BURK</name>